<organism evidence="1 2">
    <name type="scientific">Phyllobacterium phragmitis</name>
    <dbReference type="NCBI Taxonomy" id="2670329"/>
    <lineage>
        <taxon>Bacteria</taxon>
        <taxon>Pseudomonadati</taxon>
        <taxon>Pseudomonadota</taxon>
        <taxon>Alphaproteobacteria</taxon>
        <taxon>Hyphomicrobiales</taxon>
        <taxon>Phyllobacteriaceae</taxon>
        <taxon>Phyllobacterium</taxon>
    </lineage>
</organism>
<gene>
    <name evidence="1" type="ORF">PPNSA23_26020</name>
</gene>
<dbReference type="Proteomes" id="UP001628091">
    <property type="component" value="Unassembled WGS sequence"/>
</dbReference>
<dbReference type="RefSeq" id="WP_407865241.1">
    <property type="nucleotide sequence ID" value="NZ_BAAFZP010000001.1"/>
</dbReference>
<evidence type="ECO:0000313" key="1">
    <source>
        <dbReference type="EMBL" id="GAB1582659.1"/>
    </source>
</evidence>
<evidence type="ECO:0000313" key="2">
    <source>
        <dbReference type="Proteomes" id="UP001628091"/>
    </source>
</evidence>
<accession>A0ABQ0H157</accession>
<proteinExistence type="predicted"/>
<sequence length="150" mass="17327">MEAVIAVIKLIWDLLTGWRKGTKEDQLRAEKEAWDWLDKHLERLEELAKDAYSFILKNSAESVMQEAEPGKPYPFVEKLNTFPAGDRNALAINFRKLKGVDRKRAYAKCRDYLDLWDKCMGKFPGPKPDLPHDRAIFEKAAEIFKSATGR</sequence>
<reference evidence="1 2" key="1">
    <citation type="submission" date="2024-10" db="EMBL/GenBank/DDBJ databases">
        <title>Isolation, draft genome sequencing and identification of Phyllobacterium sp. NSA23, isolated from leaf soil.</title>
        <authorList>
            <person name="Akita H."/>
        </authorList>
    </citation>
    <scope>NUCLEOTIDE SEQUENCE [LARGE SCALE GENOMIC DNA]</scope>
    <source>
        <strain evidence="1 2">NSA23</strain>
    </source>
</reference>
<dbReference type="EMBL" id="BAAFZP010000001">
    <property type="protein sequence ID" value="GAB1582659.1"/>
    <property type="molecule type" value="Genomic_DNA"/>
</dbReference>
<keyword evidence="2" id="KW-1185">Reference proteome</keyword>
<name>A0ABQ0H157_9HYPH</name>
<comment type="caution">
    <text evidence="1">The sequence shown here is derived from an EMBL/GenBank/DDBJ whole genome shotgun (WGS) entry which is preliminary data.</text>
</comment>
<protein>
    <submittedName>
        <fullName evidence="1">Uncharacterized protein</fullName>
    </submittedName>
</protein>